<dbReference type="EMBL" id="JBHULE010000019">
    <property type="protein sequence ID" value="MFD2564323.1"/>
    <property type="molecule type" value="Genomic_DNA"/>
</dbReference>
<dbReference type="Proteomes" id="UP001597319">
    <property type="component" value="Unassembled WGS sequence"/>
</dbReference>
<keyword evidence="2" id="KW-1185">Reference proteome</keyword>
<comment type="caution">
    <text evidence="1">The sequence shown here is derived from an EMBL/GenBank/DDBJ whole genome shotgun (WGS) entry which is preliminary data.</text>
</comment>
<protein>
    <submittedName>
        <fullName evidence="1">Uncharacterized protein</fullName>
    </submittedName>
</protein>
<sequence>MAKIIEIHNKIVEIQILIDRQMYNNDFKQKVFKQRKSLDKFYWESKFYFTERTQELFDVFLEGLMSFEVDIPGEDTLETQIIFTDINRELLEEFKTEIIKK</sequence>
<dbReference type="RefSeq" id="WP_378294160.1">
    <property type="nucleotide sequence ID" value="NZ_JBHULE010000019.1"/>
</dbReference>
<evidence type="ECO:0000313" key="2">
    <source>
        <dbReference type="Proteomes" id="UP001597319"/>
    </source>
</evidence>
<gene>
    <name evidence="1" type="ORF">ACFSR1_16705</name>
</gene>
<evidence type="ECO:0000313" key="1">
    <source>
        <dbReference type="EMBL" id="MFD2564323.1"/>
    </source>
</evidence>
<organism evidence="1 2">
    <name type="scientific">Aquimarina rubra</name>
    <dbReference type="NCBI Taxonomy" id="1920033"/>
    <lineage>
        <taxon>Bacteria</taxon>
        <taxon>Pseudomonadati</taxon>
        <taxon>Bacteroidota</taxon>
        <taxon>Flavobacteriia</taxon>
        <taxon>Flavobacteriales</taxon>
        <taxon>Flavobacteriaceae</taxon>
        <taxon>Aquimarina</taxon>
    </lineage>
</organism>
<accession>A0ABW5LHI4</accession>
<reference evidence="2" key="1">
    <citation type="journal article" date="2019" name="Int. J. Syst. Evol. Microbiol.">
        <title>The Global Catalogue of Microorganisms (GCM) 10K type strain sequencing project: providing services to taxonomists for standard genome sequencing and annotation.</title>
        <authorList>
            <consortium name="The Broad Institute Genomics Platform"/>
            <consortium name="The Broad Institute Genome Sequencing Center for Infectious Disease"/>
            <person name="Wu L."/>
            <person name="Ma J."/>
        </authorList>
    </citation>
    <scope>NUCLEOTIDE SEQUENCE [LARGE SCALE GENOMIC DNA]</scope>
    <source>
        <strain evidence="2">KCTC 52274</strain>
    </source>
</reference>
<name>A0ABW5LHI4_9FLAO</name>
<proteinExistence type="predicted"/>